<evidence type="ECO:0000256" key="2">
    <source>
        <dbReference type="ARBA" id="ARBA00022963"/>
    </source>
</evidence>
<evidence type="ECO:0000313" key="6">
    <source>
        <dbReference type="Proteomes" id="UP000659654"/>
    </source>
</evidence>
<dbReference type="PANTHER" id="PTHR24185">
    <property type="entry name" value="CALCIUM-INDEPENDENT PHOSPHOLIPASE A2-GAMMA"/>
    <property type="match status" value="1"/>
</dbReference>
<dbReference type="Proteomes" id="UP000095284">
    <property type="component" value="Unplaced"/>
</dbReference>
<dbReference type="EMBL" id="CAJFDI010000004">
    <property type="protein sequence ID" value="CAD5226441.1"/>
    <property type="molecule type" value="Genomic_DNA"/>
</dbReference>
<dbReference type="PANTHER" id="PTHR24185:SF1">
    <property type="entry name" value="CALCIUM-INDEPENDENT PHOSPHOLIPASE A2-GAMMA"/>
    <property type="match status" value="1"/>
</dbReference>
<dbReference type="OrthoDB" id="14252at2759"/>
<keyword evidence="6" id="KW-1185">Reference proteome</keyword>
<keyword evidence="1" id="KW-0378">Hydrolase</keyword>
<dbReference type="EMBL" id="CAJFCV020000004">
    <property type="protein sequence ID" value="CAG9115864.1"/>
    <property type="molecule type" value="Genomic_DNA"/>
</dbReference>
<evidence type="ECO:0000313" key="7">
    <source>
        <dbReference type="WBParaSite" id="BXY_0009600.1"/>
    </source>
</evidence>
<evidence type="ECO:0000256" key="1">
    <source>
        <dbReference type="ARBA" id="ARBA00022801"/>
    </source>
</evidence>
<keyword evidence="2" id="KW-0442">Lipid degradation</keyword>
<name>A0A1I7RHB9_BURXY</name>
<dbReference type="WBParaSite" id="BXY_0009600.1">
    <property type="protein sequence ID" value="BXY_0009600.1"/>
    <property type="gene ID" value="BXY_0009600"/>
</dbReference>
<dbReference type="GO" id="GO:0016042">
    <property type="term" value="P:lipid catabolic process"/>
    <property type="evidence" value="ECO:0007669"/>
    <property type="project" value="UniProtKB-KW"/>
</dbReference>
<accession>A0A1I7RHB9</accession>
<dbReference type="eggNOG" id="KOG4231">
    <property type="taxonomic scope" value="Eukaryota"/>
</dbReference>
<dbReference type="GO" id="GO:0016020">
    <property type="term" value="C:membrane"/>
    <property type="evidence" value="ECO:0007669"/>
    <property type="project" value="TreeGrafter"/>
</dbReference>
<dbReference type="Gene3D" id="3.40.1090.10">
    <property type="entry name" value="Cytosolic phospholipase A2 catalytic domain"/>
    <property type="match status" value="1"/>
</dbReference>
<dbReference type="SUPFAM" id="SSF52151">
    <property type="entry name" value="FabD/lysophospholipase-like"/>
    <property type="match status" value="1"/>
</dbReference>
<reference evidence="4" key="2">
    <citation type="submission" date="2020-08" db="EMBL/GenBank/DDBJ databases">
        <authorList>
            <person name="Kikuchi T."/>
        </authorList>
    </citation>
    <scope>NUCLEOTIDE SEQUENCE</scope>
    <source>
        <strain evidence="3">Ka4C1</strain>
    </source>
</reference>
<evidence type="ECO:0000313" key="3">
    <source>
        <dbReference type="EMBL" id="CAD5226441.1"/>
    </source>
</evidence>
<dbReference type="GO" id="GO:0019369">
    <property type="term" value="P:arachidonate metabolic process"/>
    <property type="evidence" value="ECO:0007669"/>
    <property type="project" value="TreeGrafter"/>
</dbReference>
<evidence type="ECO:0000313" key="5">
    <source>
        <dbReference type="Proteomes" id="UP000095284"/>
    </source>
</evidence>
<dbReference type="Proteomes" id="UP000582659">
    <property type="component" value="Unassembled WGS sequence"/>
</dbReference>
<organism evidence="5 7">
    <name type="scientific">Bursaphelenchus xylophilus</name>
    <name type="common">Pinewood nematode worm</name>
    <name type="synonym">Aphelenchoides xylophilus</name>
    <dbReference type="NCBI Taxonomy" id="6326"/>
    <lineage>
        <taxon>Eukaryota</taxon>
        <taxon>Metazoa</taxon>
        <taxon>Ecdysozoa</taxon>
        <taxon>Nematoda</taxon>
        <taxon>Chromadorea</taxon>
        <taxon>Rhabditida</taxon>
        <taxon>Tylenchina</taxon>
        <taxon>Tylenchomorpha</taxon>
        <taxon>Aphelenchoidea</taxon>
        <taxon>Aphelenchoididae</taxon>
        <taxon>Bursaphelenchus</taxon>
    </lineage>
</organism>
<dbReference type="Proteomes" id="UP000659654">
    <property type="component" value="Unassembled WGS sequence"/>
</dbReference>
<evidence type="ECO:0000313" key="4">
    <source>
        <dbReference type="EMBL" id="CAG9115864.1"/>
    </source>
</evidence>
<reference evidence="7" key="1">
    <citation type="submission" date="2016-11" db="UniProtKB">
        <authorList>
            <consortium name="WormBaseParasite"/>
        </authorList>
    </citation>
    <scope>IDENTIFICATION</scope>
</reference>
<proteinExistence type="predicted"/>
<dbReference type="AlphaFoldDB" id="A0A1I7RHB9"/>
<dbReference type="InterPro" id="IPR016035">
    <property type="entry name" value="Acyl_Trfase/lysoPLipase"/>
</dbReference>
<keyword evidence="2" id="KW-0443">Lipid metabolism</keyword>
<sequence length="203" mass="22975">MRQQEMKEQDSSSMQKLMCSALEARFWALLISVECQSGQVSLGTVLHQDGGVLANNPTAIALHEARLLWPTEPIQCVVSVGNGRTVTELELPSTIRNTGIQDKISKIVDSATDTELVHNAMSDLLPPQSYFRLNPYMSFPYTLDEIDPIRLEQMVSDARSYVRRNRQKIFDAAFQLNRPPPLWKLAKRGLEHVKHVNGRYSPQ</sequence>
<dbReference type="GO" id="GO:0047499">
    <property type="term" value="F:calcium-independent phospholipase A2 activity"/>
    <property type="evidence" value="ECO:0007669"/>
    <property type="project" value="TreeGrafter"/>
</dbReference>
<gene>
    <name evidence="3" type="ORF">BXYJ_LOCUS9046</name>
</gene>
<protein>
    <submittedName>
        <fullName evidence="3">(pine wood nematode) hypothetical protein</fullName>
    </submittedName>
</protein>